<keyword evidence="6" id="KW-0966">Cell projection</keyword>
<reference evidence="6 7" key="1">
    <citation type="journal article" date="2019" name="Int. J. Syst. Evol. Microbiol.">
        <title>The Global Catalogue of Microorganisms (GCM) 10K type strain sequencing project: providing services to taxonomists for standard genome sequencing and annotation.</title>
        <authorList>
            <consortium name="The Broad Institute Genomics Platform"/>
            <consortium name="The Broad Institute Genome Sequencing Center for Infectious Disease"/>
            <person name="Wu L."/>
            <person name="Ma J."/>
        </authorList>
    </citation>
    <scope>NUCLEOTIDE SEQUENCE [LARGE SCALE GENOMIC DNA]</scope>
    <source>
        <strain evidence="6 7">JCM 12389</strain>
    </source>
</reference>
<evidence type="ECO:0000256" key="1">
    <source>
        <dbReference type="ARBA" id="ARBA00004117"/>
    </source>
</evidence>
<dbReference type="HAMAP" id="MF_00724">
    <property type="entry name" value="FliE"/>
    <property type="match status" value="1"/>
</dbReference>
<organism evidence="6 7">
    <name type="scientific">Salinibacillus aidingensis</name>
    <dbReference type="NCBI Taxonomy" id="237684"/>
    <lineage>
        <taxon>Bacteria</taxon>
        <taxon>Bacillati</taxon>
        <taxon>Bacillota</taxon>
        <taxon>Bacilli</taxon>
        <taxon>Bacillales</taxon>
        <taxon>Bacillaceae</taxon>
        <taxon>Salinibacillus</taxon>
    </lineage>
</organism>
<evidence type="ECO:0000313" key="7">
    <source>
        <dbReference type="Proteomes" id="UP001500880"/>
    </source>
</evidence>
<evidence type="ECO:0000256" key="4">
    <source>
        <dbReference type="HAMAP-Rule" id="MF_00724"/>
    </source>
</evidence>
<evidence type="ECO:0000256" key="2">
    <source>
        <dbReference type="ARBA" id="ARBA00009272"/>
    </source>
</evidence>
<gene>
    <name evidence="4 6" type="primary">fliE</name>
    <name evidence="6" type="ORF">GCM10008986_22910</name>
</gene>
<dbReference type="PRINTS" id="PR01006">
    <property type="entry name" value="FLGHOOKFLIE"/>
</dbReference>
<keyword evidence="7" id="KW-1185">Reference proteome</keyword>
<dbReference type="InterPro" id="IPR001624">
    <property type="entry name" value="FliE"/>
</dbReference>
<evidence type="ECO:0000313" key="6">
    <source>
        <dbReference type="EMBL" id="GAA0495574.1"/>
    </source>
</evidence>
<keyword evidence="3 4" id="KW-0975">Bacterial flagellum</keyword>
<dbReference type="Pfam" id="PF02049">
    <property type="entry name" value="FliE"/>
    <property type="match status" value="1"/>
</dbReference>
<sequence>MPTVNQLMLNQAASMKNVSQNRTTPFEAQQNFADSLKNAINHVNETQINSDQKTKALAAGEIDNLHDVMIAAQKSSITLQTAVEVQSKAIDAYKRVMRMQI</sequence>
<comment type="similarity">
    <text evidence="2 4">Belongs to the FliE family.</text>
</comment>
<dbReference type="PANTHER" id="PTHR34653">
    <property type="match status" value="1"/>
</dbReference>
<keyword evidence="6" id="KW-0282">Flagellum</keyword>
<dbReference type="EMBL" id="BAAADO010000004">
    <property type="protein sequence ID" value="GAA0495574.1"/>
    <property type="molecule type" value="Genomic_DNA"/>
</dbReference>
<dbReference type="RefSeq" id="WP_343841108.1">
    <property type="nucleotide sequence ID" value="NZ_BAAADO010000004.1"/>
</dbReference>
<dbReference type="Proteomes" id="UP001500880">
    <property type="component" value="Unassembled WGS sequence"/>
</dbReference>
<evidence type="ECO:0000256" key="5">
    <source>
        <dbReference type="NCBIfam" id="TIGR00205"/>
    </source>
</evidence>
<protein>
    <recommendedName>
        <fullName evidence="4 5">Flagellar hook-basal body complex protein FliE</fullName>
    </recommendedName>
</protein>
<proteinExistence type="inferred from homology"/>
<evidence type="ECO:0000256" key="3">
    <source>
        <dbReference type="ARBA" id="ARBA00023143"/>
    </source>
</evidence>
<name>A0ABN1BFS0_9BACI</name>
<comment type="caution">
    <text evidence="6">The sequence shown here is derived from an EMBL/GenBank/DDBJ whole genome shotgun (WGS) entry which is preliminary data.</text>
</comment>
<dbReference type="NCBIfam" id="TIGR00205">
    <property type="entry name" value="fliE"/>
    <property type="match status" value="1"/>
</dbReference>
<accession>A0ABN1BFS0</accession>
<comment type="subcellular location">
    <subcellularLocation>
        <location evidence="1 4">Bacterial flagellum basal body</location>
    </subcellularLocation>
</comment>
<keyword evidence="6" id="KW-0969">Cilium</keyword>
<dbReference type="PANTHER" id="PTHR34653:SF1">
    <property type="entry name" value="FLAGELLAR HOOK-BASAL BODY COMPLEX PROTEIN FLIE"/>
    <property type="match status" value="1"/>
</dbReference>